<dbReference type="PATRIC" id="fig|1238182.3.peg.1250"/>
<reference evidence="9 10" key="1">
    <citation type="journal article" date="2013" name="Genome Announc.">
        <title>Draft Genome Sequence of an Alphaproteobacterium, Caenispirillum salinarum AK4(T), Isolated from a Solar Saltern.</title>
        <authorList>
            <person name="Khatri I."/>
            <person name="Singh A."/>
            <person name="Korpole S."/>
            <person name="Pinnaka A.K."/>
            <person name="Subramanian S."/>
        </authorList>
    </citation>
    <scope>NUCLEOTIDE SEQUENCE [LARGE SCALE GENOMIC DNA]</scope>
    <source>
        <strain evidence="9 10">AK4</strain>
    </source>
</reference>
<dbReference type="Gene3D" id="1.20.58.220">
    <property type="entry name" value="Phosphate transport system protein phou homolog 2, domain 2"/>
    <property type="match status" value="1"/>
</dbReference>
<evidence type="ECO:0000256" key="5">
    <source>
        <dbReference type="ARBA" id="ARBA00023136"/>
    </source>
</evidence>
<dbReference type="NCBIfam" id="TIGR00704">
    <property type="entry name" value="NaPi_cotrn_rel"/>
    <property type="match status" value="1"/>
</dbReference>
<keyword evidence="3 7" id="KW-0812">Transmembrane</keyword>
<feature type="transmembrane region" description="Helical" evidence="7">
    <location>
        <begin position="108"/>
        <end position="125"/>
    </location>
</feature>
<dbReference type="NCBIfam" id="NF037997">
    <property type="entry name" value="Na_Pi_symport"/>
    <property type="match status" value="1"/>
</dbReference>
<dbReference type="SUPFAM" id="SSF109755">
    <property type="entry name" value="PhoU-like"/>
    <property type="match status" value="1"/>
</dbReference>
<evidence type="ECO:0000313" key="10">
    <source>
        <dbReference type="Proteomes" id="UP000009881"/>
    </source>
</evidence>
<keyword evidence="4 7" id="KW-1133">Transmembrane helix</keyword>
<dbReference type="GO" id="GO:0005886">
    <property type="term" value="C:plasma membrane"/>
    <property type="evidence" value="ECO:0007669"/>
    <property type="project" value="UniProtKB-SubCell"/>
</dbReference>
<dbReference type="GO" id="GO:0044341">
    <property type="term" value="P:sodium-dependent phosphate transport"/>
    <property type="evidence" value="ECO:0007669"/>
    <property type="project" value="InterPro"/>
</dbReference>
<feature type="transmembrane region" description="Helical" evidence="7">
    <location>
        <begin position="137"/>
        <end position="156"/>
    </location>
</feature>
<keyword evidence="10" id="KW-1185">Reference proteome</keyword>
<dbReference type="InterPro" id="IPR038078">
    <property type="entry name" value="PhoU-like_sf"/>
</dbReference>
<dbReference type="PANTHER" id="PTHR10010:SF46">
    <property type="entry name" value="SODIUM-DEPENDENT PHOSPHATE TRANSPORT PROTEIN 2B"/>
    <property type="match status" value="1"/>
</dbReference>
<dbReference type="EMBL" id="ANHY01000005">
    <property type="protein sequence ID" value="EKV31827.1"/>
    <property type="molecule type" value="Genomic_DNA"/>
</dbReference>
<evidence type="ECO:0000256" key="4">
    <source>
        <dbReference type="ARBA" id="ARBA00022989"/>
    </source>
</evidence>
<evidence type="ECO:0000256" key="1">
    <source>
        <dbReference type="ARBA" id="ARBA00004651"/>
    </source>
</evidence>
<dbReference type="Pfam" id="PF01895">
    <property type="entry name" value="PhoU"/>
    <property type="match status" value="1"/>
</dbReference>
<evidence type="ECO:0000256" key="3">
    <source>
        <dbReference type="ARBA" id="ARBA00022692"/>
    </source>
</evidence>
<sequence>MGSGTEGLITVLGGVALLLWGLRMVSTGATRALGGELRTVLGRATGNRVSALLSGLGFTLLLQSSTAVVLLVSGFASRGMMTVAAGLAAALGADVGTTLVAQVLSLDLGVLGPLLALAGLIVFKAQSSKAGRNSGRILLGLGLMLVALQLIGAGAAPIRQSPVMQQVILALGDEPLLALLLGALLTLVSHSSLAMVLLLVTLARAGDMPMEVGFLLLLGVNLGGPLPALIATLGDPREARRVPLGNLVFRMVGVLAVLPFLGVLVPWMASLEAEPGRQIVHAHTLFNLCLAVVFLPLTGAAARLAERLAPPAVVEDPLAHGQPLYLRDDRGRSASQALNSATREALRMGDIVFAMLDGSIEALRSGDTARIKAIQRMDDDVDSLNEAIKFYLTEISRQPLTGAQSQRCMAVFSFVTNLEHIGDIIDNNLMDLASRKAKRHLAFSEAGEREIALLHGHLTENLQLALNIFASNDQDLAEQLLDDKRAFRDEEVRATHAHLERLQMGYAETIETSAIHLDLLRDLRRINSHITATAYPVLAPQGMGAAAAHGRGRRTDDVPGTYGLTGGSARPLR</sequence>
<feature type="domain" description="PhoU" evidence="8">
    <location>
        <begin position="346"/>
        <end position="427"/>
    </location>
</feature>
<protein>
    <submittedName>
        <fullName evidence="9">Sodium-dependent phosphate transporter</fullName>
    </submittedName>
</protein>
<feature type="transmembrane region" description="Helical" evidence="7">
    <location>
        <begin position="251"/>
        <end position="273"/>
    </location>
</feature>
<comment type="subcellular location">
    <subcellularLocation>
        <location evidence="1">Cell membrane</location>
        <topology evidence="1">Multi-pass membrane protein</topology>
    </subcellularLocation>
</comment>
<feature type="transmembrane region" description="Helical" evidence="7">
    <location>
        <begin position="212"/>
        <end position="231"/>
    </location>
</feature>
<evidence type="ECO:0000256" key="2">
    <source>
        <dbReference type="ARBA" id="ARBA00022475"/>
    </source>
</evidence>
<accession>K9H2L7</accession>
<dbReference type="InterPro" id="IPR004633">
    <property type="entry name" value="NaPi_cotrn-rel/YqeW-like"/>
</dbReference>
<dbReference type="OrthoDB" id="5778511at2"/>
<dbReference type="GO" id="GO:0005436">
    <property type="term" value="F:sodium:phosphate symporter activity"/>
    <property type="evidence" value="ECO:0007669"/>
    <property type="project" value="InterPro"/>
</dbReference>
<keyword evidence="5 7" id="KW-0472">Membrane</keyword>
<dbReference type="Proteomes" id="UP000009881">
    <property type="component" value="Unassembled WGS sequence"/>
</dbReference>
<gene>
    <name evidence="9" type="ORF">C882_3579</name>
</gene>
<dbReference type="eggNOG" id="COG1283">
    <property type="taxonomic scope" value="Bacteria"/>
</dbReference>
<comment type="caution">
    <text evidence="9">The sequence shown here is derived from an EMBL/GenBank/DDBJ whole genome shotgun (WGS) entry which is preliminary data.</text>
</comment>
<proteinExistence type="predicted"/>
<name>K9H2L7_9PROT</name>
<evidence type="ECO:0000313" key="9">
    <source>
        <dbReference type="EMBL" id="EKV31827.1"/>
    </source>
</evidence>
<evidence type="ECO:0000256" key="7">
    <source>
        <dbReference type="SAM" id="Phobius"/>
    </source>
</evidence>
<feature type="transmembrane region" description="Helical" evidence="7">
    <location>
        <begin position="79"/>
        <end position="102"/>
    </location>
</feature>
<feature type="transmembrane region" description="Helical" evidence="7">
    <location>
        <begin position="285"/>
        <end position="305"/>
    </location>
</feature>
<feature type="transmembrane region" description="Helical" evidence="7">
    <location>
        <begin position="176"/>
        <end position="200"/>
    </location>
</feature>
<feature type="region of interest" description="Disordered" evidence="6">
    <location>
        <begin position="546"/>
        <end position="573"/>
    </location>
</feature>
<evidence type="ECO:0000259" key="8">
    <source>
        <dbReference type="Pfam" id="PF01895"/>
    </source>
</evidence>
<organism evidence="9 10">
    <name type="scientific">Caenispirillum salinarum AK4</name>
    <dbReference type="NCBI Taxonomy" id="1238182"/>
    <lineage>
        <taxon>Bacteria</taxon>
        <taxon>Pseudomonadati</taxon>
        <taxon>Pseudomonadota</taxon>
        <taxon>Alphaproteobacteria</taxon>
        <taxon>Rhodospirillales</taxon>
        <taxon>Novispirillaceae</taxon>
        <taxon>Caenispirillum</taxon>
    </lineage>
</organism>
<dbReference type="STRING" id="1238182.C882_3579"/>
<dbReference type="PANTHER" id="PTHR10010">
    <property type="entry name" value="SOLUTE CARRIER FAMILY 34 SODIUM PHOSPHATE , MEMBER 2-RELATED"/>
    <property type="match status" value="1"/>
</dbReference>
<dbReference type="InterPro" id="IPR003841">
    <property type="entry name" value="Na/Pi_transpt"/>
</dbReference>
<dbReference type="AlphaFoldDB" id="K9H2L7"/>
<keyword evidence="2" id="KW-1003">Cell membrane</keyword>
<dbReference type="Pfam" id="PF02690">
    <property type="entry name" value="Na_Pi_cotrans"/>
    <property type="match status" value="2"/>
</dbReference>
<dbReference type="InterPro" id="IPR026022">
    <property type="entry name" value="PhoU_dom"/>
</dbReference>
<evidence type="ECO:0000256" key="6">
    <source>
        <dbReference type="SAM" id="MobiDB-lite"/>
    </source>
</evidence>
<feature type="transmembrane region" description="Helical" evidence="7">
    <location>
        <begin position="50"/>
        <end position="72"/>
    </location>
</feature>